<dbReference type="PANTHER" id="PTHR12506:SF41">
    <property type="entry name" value="ZINC FINGER CCCH DOMAIN-CONTAINING PROTEIN 58"/>
    <property type="match status" value="1"/>
</dbReference>
<keyword evidence="3 5" id="KW-0862">Zinc</keyword>
<evidence type="ECO:0000313" key="8">
    <source>
        <dbReference type="EMBL" id="CAD6232212.1"/>
    </source>
</evidence>
<dbReference type="Gene3D" id="4.10.1000.10">
    <property type="entry name" value="Zinc finger, CCCH-type"/>
    <property type="match status" value="1"/>
</dbReference>
<feature type="region of interest" description="Disordered" evidence="6">
    <location>
        <begin position="1"/>
        <end position="40"/>
    </location>
</feature>
<proteinExistence type="predicted"/>
<feature type="zinc finger region" description="C3H1-type" evidence="5">
    <location>
        <begin position="41"/>
        <end position="69"/>
    </location>
</feature>
<protein>
    <recommendedName>
        <fullName evidence="7">C3H1-type domain-containing protein</fullName>
    </recommendedName>
</protein>
<dbReference type="GO" id="GO:0003729">
    <property type="term" value="F:mRNA binding"/>
    <property type="evidence" value="ECO:0007669"/>
    <property type="project" value="TreeGrafter"/>
</dbReference>
<dbReference type="Gene3D" id="2.30.30.1190">
    <property type="match status" value="2"/>
</dbReference>
<name>A0A811NW19_9POAL</name>
<evidence type="ECO:0000313" key="9">
    <source>
        <dbReference type="Proteomes" id="UP000604825"/>
    </source>
</evidence>
<dbReference type="PANTHER" id="PTHR12506">
    <property type="entry name" value="PROTEIN PHOSPHATASE RELATED"/>
    <property type="match status" value="1"/>
</dbReference>
<feature type="domain" description="C3H1-type" evidence="7">
    <location>
        <begin position="89"/>
        <end position="117"/>
    </location>
</feature>
<feature type="domain" description="C3H1-type" evidence="7">
    <location>
        <begin position="194"/>
        <end position="222"/>
    </location>
</feature>
<dbReference type="SUPFAM" id="SSF90229">
    <property type="entry name" value="CCCH zinc finger"/>
    <property type="match status" value="4"/>
</dbReference>
<dbReference type="SMART" id="SM00356">
    <property type="entry name" value="ZnF_C3H1"/>
    <property type="match status" value="4"/>
</dbReference>
<dbReference type="GO" id="GO:0003677">
    <property type="term" value="F:DNA binding"/>
    <property type="evidence" value="ECO:0007669"/>
    <property type="project" value="UniProtKB-KW"/>
</dbReference>
<feature type="domain" description="C3H1-type" evidence="7">
    <location>
        <begin position="41"/>
        <end position="69"/>
    </location>
</feature>
<feature type="zinc finger region" description="C3H1-type" evidence="5">
    <location>
        <begin position="194"/>
        <end position="222"/>
    </location>
</feature>
<dbReference type="InterPro" id="IPR036855">
    <property type="entry name" value="Znf_CCCH_sf"/>
</dbReference>
<dbReference type="PROSITE" id="PS50103">
    <property type="entry name" value="ZF_C3H1"/>
    <property type="match status" value="4"/>
</dbReference>
<dbReference type="Proteomes" id="UP000604825">
    <property type="component" value="Unassembled WGS sequence"/>
</dbReference>
<keyword evidence="2 5" id="KW-0863">Zinc-finger</keyword>
<sequence>MEPYAAAKGGGADAGTGLEESMRRLGLGEDGEAGEEKLPERPGEADCAYYLRTGACGYGERCRYNHPRDRPVPVNGVGKTAGMVEYPERPGQPLCEYYAKNGTCKFGSNCKFDHPREGGFVPVTLNSSGFPLRLSPMNQVTPTGGQQAVSAGASYGLSHQGPTSAVTYGSHYAQLYSSSGTSSSNIQEYAFPERPGQPECEHYMKTGTCKYGAVCKYHHPQYFSGPKSNCILSPLGLPLRPGSQPCAYYAHHGFCKFGPTCKFDHPMSTPNYSLSASSLTDMPVAPYPHSFPVTPMPPYLPSSDLRPQYTLVKDSSANPPPAPGTTYGPVGSISKVYAPHTLIRSPASAAAGMQA</sequence>
<evidence type="ECO:0000259" key="7">
    <source>
        <dbReference type="PROSITE" id="PS50103"/>
    </source>
</evidence>
<organism evidence="8 9">
    <name type="scientific">Miscanthus lutarioriparius</name>
    <dbReference type="NCBI Taxonomy" id="422564"/>
    <lineage>
        <taxon>Eukaryota</taxon>
        <taxon>Viridiplantae</taxon>
        <taxon>Streptophyta</taxon>
        <taxon>Embryophyta</taxon>
        <taxon>Tracheophyta</taxon>
        <taxon>Spermatophyta</taxon>
        <taxon>Magnoliopsida</taxon>
        <taxon>Liliopsida</taxon>
        <taxon>Poales</taxon>
        <taxon>Poaceae</taxon>
        <taxon>PACMAD clade</taxon>
        <taxon>Panicoideae</taxon>
        <taxon>Andropogonodae</taxon>
        <taxon>Andropogoneae</taxon>
        <taxon>Saccharinae</taxon>
        <taxon>Miscanthus</taxon>
    </lineage>
</organism>
<evidence type="ECO:0000256" key="4">
    <source>
        <dbReference type="ARBA" id="ARBA00023125"/>
    </source>
</evidence>
<evidence type="ECO:0000256" key="2">
    <source>
        <dbReference type="ARBA" id="ARBA00022771"/>
    </source>
</evidence>
<keyword evidence="9" id="KW-1185">Reference proteome</keyword>
<dbReference type="InterPro" id="IPR050974">
    <property type="entry name" value="Plant_ZF_CCCH"/>
</dbReference>
<keyword evidence="1 5" id="KW-0479">Metal-binding</keyword>
<accession>A0A811NW19</accession>
<evidence type="ECO:0000256" key="6">
    <source>
        <dbReference type="SAM" id="MobiDB-lite"/>
    </source>
</evidence>
<dbReference type="GO" id="GO:0008270">
    <property type="term" value="F:zinc ion binding"/>
    <property type="evidence" value="ECO:0007669"/>
    <property type="project" value="UniProtKB-KW"/>
</dbReference>
<reference evidence="8" key="1">
    <citation type="submission" date="2020-10" db="EMBL/GenBank/DDBJ databases">
        <authorList>
            <person name="Han B."/>
            <person name="Lu T."/>
            <person name="Zhao Q."/>
            <person name="Huang X."/>
            <person name="Zhao Y."/>
        </authorList>
    </citation>
    <scope>NUCLEOTIDE SEQUENCE</scope>
</reference>
<feature type="domain" description="C3H1-type" evidence="7">
    <location>
        <begin position="240"/>
        <end position="268"/>
    </location>
</feature>
<dbReference type="EMBL" id="CAJGYO010000005">
    <property type="protein sequence ID" value="CAD6232212.1"/>
    <property type="molecule type" value="Genomic_DNA"/>
</dbReference>
<dbReference type="Pfam" id="PF00642">
    <property type="entry name" value="zf-CCCH"/>
    <property type="match status" value="4"/>
</dbReference>
<evidence type="ECO:0000256" key="1">
    <source>
        <dbReference type="ARBA" id="ARBA00022723"/>
    </source>
</evidence>
<keyword evidence="4" id="KW-0238">DNA-binding</keyword>
<gene>
    <name evidence="8" type="ORF">NCGR_LOCUS21912</name>
</gene>
<dbReference type="InterPro" id="IPR000571">
    <property type="entry name" value="Znf_CCCH"/>
</dbReference>
<evidence type="ECO:0000256" key="3">
    <source>
        <dbReference type="ARBA" id="ARBA00022833"/>
    </source>
</evidence>
<feature type="zinc finger region" description="C3H1-type" evidence="5">
    <location>
        <begin position="240"/>
        <end position="268"/>
    </location>
</feature>
<dbReference type="OrthoDB" id="411372at2759"/>
<feature type="zinc finger region" description="C3H1-type" evidence="5">
    <location>
        <begin position="89"/>
        <end position="117"/>
    </location>
</feature>
<dbReference type="AlphaFoldDB" id="A0A811NW19"/>
<evidence type="ECO:0000256" key="5">
    <source>
        <dbReference type="PROSITE-ProRule" id="PRU00723"/>
    </source>
</evidence>
<comment type="caution">
    <text evidence="8">The sequence shown here is derived from an EMBL/GenBank/DDBJ whole genome shotgun (WGS) entry which is preliminary data.</text>
</comment>